<dbReference type="AlphaFoldDB" id="A0A1U7CZ80"/>
<dbReference type="RefSeq" id="WP_076350446.1">
    <property type="nucleotide sequence ID" value="NZ_CP019082.1"/>
</dbReference>
<organism evidence="1 2">
    <name type="scientific">Paludisphaera borealis</name>
    <dbReference type="NCBI Taxonomy" id="1387353"/>
    <lineage>
        <taxon>Bacteria</taxon>
        <taxon>Pseudomonadati</taxon>
        <taxon>Planctomycetota</taxon>
        <taxon>Planctomycetia</taxon>
        <taxon>Isosphaerales</taxon>
        <taxon>Isosphaeraceae</taxon>
        <taxon>Paludisphaera</taxon>
    </lineage>
</organism>
<reference evidence="2" key="1">
    <citation type="submission" date="2016-12" db="EMBL/GenBank/DDBJ databases">
        <title>Comparative genomics of four Isosphaeraceae planctomycetes: a common pool of plasmids and glycoside hydrolase genes.</title>
        <authorList>
            <person name="Ivanova A."/>
        </authorList>
    </citation>
    <scope>NUCLEOTIDE SEQUENCE [LARGE SCALE GENOMIC DNA]</scope>
    <source>
        <strain evidence="2">PX4</strain>
    </source>
</reference>
<evidence type="ECO:0000313" key="2">
    <source>
        <dbReference type="Proteomes" id="UP000186309"/>
    </source>
</evidence>
<dbReference type="STRING" id="1387353.BSF38_05771"/>
<dbReference type="Proteomes" id="UP000186309">
    <property type="component" value="Chromosome"/>
</dbReference>
<proteinExistence type="predicted"/>
<evidence type="ECO:0000313" key="1">
    <source>
        <dbReference type="EMBL" id="APW64179.1"/>
    </source>
</evidence>
<dbReference type="OrthoDB" id="6966769at2"/>
<dbReference type="KEGG" id="pbor:BSF38_05771"/>
<protein>
    <submittedName>
        <fullName evidence="1">Uncharacterized protein</fullName>
    </submittedName>
</protein>
<keyword evidence="2" id="KW-1185">Reference proteome</keyword>
<sequence>MYGVPPDLPLARFLGKECSQIRIGGSEIQFAFPSAGEILVEGDWKVLDATGTTIDRAKEHDSRTSYCVHKIINSPVLRYAVDSPSSFTLHFENGCALTIFDSSEQYESFSIQPDGIYV</sequence>
<dbReference type="EMBL" id="CP019082">
    <property type="protein sequence ID" value="APW64179.1"/>
    <property type="molecule type" value="Genomic_DNA"/>
</dbReference>
<gene>
    <name evidence="1" type="ORF">BSF38_05771</name>
</gene>
<name>A0A1U7CZ80_9BACT</name>
<accession>A0A1U7CZ80</accession>